<comment type="cofactor">
    <cofactor evidence="1 4">
        <name>(R)-lipoate</name>
        <dbReference type="ChEBI" id="CHEBI:83088"/>
    </cofactor>
</comment>
<dbReference type="GO" id="GO:0016746">
    <property type="term" value="F:acyltransferase activity"/>
    <property type="evidence" value="ECO:0007669"/>
    <property type="project" value="UniProtKB-KW"/>
</dbReference>
<dbReference type="PANTHER" id="PTHR23151:SF90">
    <property type="entry name" value="DIHYDROLIPOYLLYSINE-RESIDUE ACETYLTRANSFERASE COMPONENT OF PYRUVATE DEHYDROGENASE COMPLEX, MITOCHONDRIAL-RELATED"/>
    <property type="match status" value="1"/>
</dbReference>
<dbReference type="InterPro" id="IPR023213">
    <property type="entry name" value="CAT-like_dom_sf"/>
</dbReference>
<dbReference type="InterPro" id="IPR045257">
    <property type="entry name" value="E2/Pdx1"/>
</dbReference>
<dbReference type="RefSeq" id="WP_054938016.1">
    <property type="nucleotide sequence ID" value="NZ_PVXL01000029.1"/>
</dbReference>
<dbReference type="PROSITE" id="PS00189">
    <property type="entry name" value="LIPOYL"/>
    <property type="match status" value="1"/>
</dbReference>
<evidence type="ECO:0000256" key="2">
    <source>
        <dbReference type="ARBA" id="ARBA00007317"/>
    </source>
</evidence>
<keyword evidence="8" id="KW-1185">Reference proteome</keyword>
<evidence type="ECO:0000256" key="4">
    <source>
        <dbReference type="RuleBase" id="RU003423"/>
    </source>
</evidence>
<evidence type="ECO:0000256" key="1">
    <source>
        <dbReference type="ARBA" id="ARBA00001938"/>
    </source>
</evidence>
<dbReference type="AlphaFoldDB" id="A0A9X7J516"/>
<reference evidence="7 8" key="1">
    <citation type="submission" date="2018-03" db="EMBL/GenBank/DDBJ databases">
        <title>Genome sequence of Moorella stamsii DSM 26217.</title>
        <authorList>
            <person name="Poehlein A."/>
            <person name="Daniel R."/>
        </authorList>
    </citation>
    <scope>NUCLEOTIDE SEQUENCE [LARGE SCALE GENOMIC DNA]</scope>
    <source>
        <strain evidence="8">DSM 26217</strain>
    </source>
</reference>
<organism evidence="7 8">
    <name type="scientific">Neomoorella stamsii</name>
    <dbReference type="NCBI Taxonomy" id="1266720"/>
    <lineage>
        <taxon>Bacteria</taxon>
        <taxon>Bacillati</taxon>
        <taxon>Bacillota</taxon>
        <taxon>Clostridia</taxon>
        <taxon>Neomoorellales</taxon>
        <taxon>Neomoorellaceae</taxon>
        <taxon>Neomoorella</taxon>
    </lineage>
</organism>
<dbReference type="CDD" id="cd06849">
    <property type="entry name" value="lipoyl_domain"/>
    <property type="match status" value="1"/>
</dbReference>
<dbReference type="Proteomes" id="UP000239430">
    <property type="component" value="Unassembled WGS sequence"/>
</dbReference>
<keyword evidence="3 4" id="KW-0450">Lipoyl</keyword>
<dbReference type="Pfam" id="PF00198">
    <property type="entry name" value="2-oxoacid_dh"/>
    <property type="match status" value="1"/>
</dbReference>
<dbReference type="Gene3D" id="3.30.559.10">
    <property type="entry name" value="Chloramphenicol acetyltransferase-like domain"/>
    <property type="match status" value="1"/>
</dbReference>
<dbReference type="Gene3D" id="2.40.50.100">
    <property type="match status" value="1"/>
</dbReference>
<dbReference type="InterPro" id="IPR001078">
    <property type="entry name" value="2-oxoacid_DH_actylTfrase"/>
</dbReference>
<gene>
    <name evidence="7" type="primary">pdhC_1</name>
    <name evidence="7" type="ORF">MOST_10060</name>
</gene>
<keyword evidence="4 7" id="KW-0808">Transferase</keyword>
<dbReference type="InterPro" id="IPR003016">
    <property type="entry name" value="2-oxoA_DH_lipoyl-BS"/>
</dbReference>
<dbReference type="PROSITE" id="PS51826">
    <property type="entry name" value="PSBD"/>
    <property type="match status" value="1"/>
</dbReference>
<dbReference type="Pfam" id="PF02817">
    <property type="entry name" value="E3_binding"/>
    <property type="match status" value="1"/>
</dbReference>
<comment type="similarity">
    <text evidence="2 4">Belongs to the 2-oxoacid dehydrogenase family.</text>
</comment>
<evidence type="ECO:0000313" key="7">
    <source>
        <dbReference type="EMBL" id="PRR74571.1"/>
    </source>
</evidence>
<dbReference type="Pfam" id="PF00364">
    <property type="entry name" value="Biotin_lipoyl"/>
    <property type="match status" value="1"/>
</dbReference>
<keyword evidence="4 7" id="KW-0012">Acyltransferase</keyword>
<accession>A0A9X7J516</accession>
<evidence type="ECO:0000256" key="3">
    <source>
        <dbReference type="ARBA" id="ARBA00022823"/>
    </source>
</evidence>
<feature type="domain" description="Peripheral subunit-binding (PSBD)" evidence="6">
    <location>
        <begin position="123"/>
        <end position="163"/>
    </location>
</feature>
<protein>
    <recommendedName>
        <fullName evidence="4">Dihydrolipoamide acetyltransferase component of pyruvate dehydrogenase complex</fullName>
        <ecNumber evidence="4">2.3.1.-</ecNumber>
    </recommendedName>
</protein>
<dbReference type="InterPro" id="IPR004167">
    <property type="entry name" value="PSBD"/>
</dbReference>
<dbReference type="InterPro" id="IPR000089">
    <property type="entry name" value="Biotin_lipoyl"/>
</dbReference>
<dbReference type="InterPro" id="IPR036625">
    <property type="entry name" value="E3-bd_dom_sf"/>
</dbReference>
<dbReference type="EMBL" id="PVXL01000029">
    <property type="protein sequence ID" value="PRR74571.1"/>
    <property type="molecule type" value="Genomic_DNA"/>
</dbReference>
<dbReference type="Gene3D" id="4.10.320.10">
    <property type="entry name" value="E3-binding domain"/>
    <property type="match status" value="1"/>
</dbReference>
<dbReference type="SUPFAM" id="SSF51230">
    <property type="entry name" value="Single hybrid motif"/>
    <property type="match status" value="1"/>
</dbReference>
<evidence type="ECO:0000259" key="6">
    <source>
        <dbReference type="PROSITE" id="PS51826"/>
    </source>
</evidence>
<keyword evidence="7" id="KW-0670">Pyruvate</keyword>
<dbReference type="PROSITE" id="PS50968">
    <property type="entry name" value="BIOTINYL_LIPOYL"/>
    <property type="match status" value="1"/>
</dbReference>
<name>A0A9X7J516_9FIRM</name>
<sequence length="426" mass="46691">MATRVVMPQVGITTTEGLIGEWYKQEGEYVKKGEPLFSIETDKVTTDVEATADGIVRKIIVPAGKMAPVTSTVAIIGDPDEDIGPFLGAAEITTITAVGNGEEIKHEKHEEQKWLNQKGKRIKISPLARKIAAAHGISDAELQSIKGSGPDKSIIKRDIEAYLGQRACQGAPADQKVIPPGEVGTTFISKETVPEEQRKIVPLSNMRRIIAQRMLQSHREIPPFYLKMEVEAARLNLWRQELNERLSKKGTDVKITLTDFLVKASSLALRDYPELNVSYSNEGIIYHQDINVGIATAIEAGLVVPVIKNADGKSLYQIAKERVALIRKARQGELSLAEISGGTFTISNLGMYEVEEFIAIINPPEAAILAVGRLRDKLYLAGGTVQVSQCFTMGLTVDHRAVDGATAARFLQLIKERLEDPYGLLL</sequence>
<evidence type="ECO:0000259" key="5">
    <source>
        <dbReference type="PROSITE" id="PS50968"/>
    </source>
</evidence>
<dbReference type="PANTHER" id="PTHR23151">
    <property type="entry name" value="DIHYDROLIPOAMIDE ACETYL/SUCCINYL-TRANSFERASE-RELATED"/>
    <property type="match status" value="1"/>
</dbReference>
<dbReference type="GO" id="GO:0045254">
    <property type="term" value="C:pyruvate dehydrogenase complex"/>
    <property type="evidence" value="ECO:0007669"/>
    <property type="project" value="InterPro"/>
</dbReference>
<comment type="caution">
    <text evidence="7">The sequence shown here is derived from an EMBL/GenBank/DDBJ whole genome shotgun (WGS) entry which is preliminary data.</text>
</comment>
<feature type="domain" description="Lipoyl-binding" evidence="5">
    <location>
        <begin position="2"/>
        <end position="77"/>
    </location>
</feature>
<evidence type="ECO:0000313" key="8">
    <source>
        <dbReference type="Proteomes" id="UP000239430"/>
    </source>
</evidence>
<proteinExistence type="inferred from homology"/>
<dbReference type="EC" id="2.3.1.-" evidence="4"/>
<dbReference type="GO" id="GO:0006086">
    <property type="term" value="P:pyruvate decarboxylation to acetyl-CoA"/>
    <property type="evidence" value="ECO:0007669"/>
    <property type="project" value="InterPro"/>
</dbReference>
<dbReference type="SUPFAM" id="SSF47005">
    <property type="entry name" value="Peripheral subunit-binding domain of 2-oxo acid dehydrogenase complex"/>
    <property type="match status" value="1"/>
</dbReference>
<dbReference type="SUPFAM" id="SSF52777">
    <property type="entry name" value="CoA-dependent acyltransferases"/>
    <property type="match status" value="1"/>
</dbReference>
<dbReference type="InterPro" id="IPR011053">
    <property type="entry name" value="Single_hybrid_motif"/>
</dbReference>